<name>A0A820IYL8_9BILA</name>
<gene>
    <name evidence="1" type="ORF">FNK824_LOCUS41244</name>
</gene>
<dbReference type="EMBL" id="CAJOBE010038592">
    <property type="protein sequence ID" value="CAF4318238.1"/>
    <property type="molecule type" value="Genomic_DNA"/>
</dbReference>
<evidence type="ECO:0000313" key="2">
    <source>
        <dbReference type="Proteomes" id="UP000663874"/>
    </source>
</evidence>
<comment type="caution">
    <text evidence="1">The sequence shown here is derived from an EMBL/GenBank/DDBJ whole genome shotgun (WGS) entry which is preliminary data.</text>
</comment>
<dbReference type="AlphaFoldDB" id="A0A820IYL8"/>
<protein>
    <submittedName>
        <fullName evidence="1">Uncharacterized protein</fullName>
    </submittedName>
</protein>
<proteinExistence type="predicted"/>
<organism evidence="1 2">
    <name type="scientific">Rotaria sordida</name>
    <dbReference type="NCBI Taxonomy" id="392033"/>
    <lineage>
        <taxon>Eukaryota</taxon>
        <taxon>Metazoa</taxon>
        <taxon>Spiralia</taxon>
        <taxon>Gnathifera</taxon>
        <taxon>Rotifera</taxon>
        <taxon>Eurotatoria</taxon>
        <taxon>Bdelloidea</taxon>
        <taxon>Philodinida</taxon>
        <taxon>Philodinidae</taxon>
        <taxon>Rotaria</taxon>
    </lineage>
</organism>
<sequence length="27" mass="2887">MEFEDDKSFTIDVSSGITNGISRAGIP</sequence>
<evidence type="ECO:0000313" key="1">
    <source>
        <dbReference type="EMBL" id="CAF4318238.1"/>
    </source>
</evidence>
<dbReference type="Proteomes" id="UP000663874">
    <property type="component" value="Unassembled WGS sequence"/>
</dbReference>
<reference evidence="1" key="1">
    <citation type="submission" date="2021-02" db="EMBL/GenBank/DDBJ databases">
        <authorList>
            <person name="Nowell W R."/>
        </authorList>
    </citation>
    <scope>NUCLEOTIDE SEQUENCE</scope>
</reference>
<accession>A0A820IYL8</accession>
<feature type="non-terminal residue" evidence="1">
    <location>
        <position position="27"/>
    </location>
</feature>